<gene>
    <name evidence="2" type="ORF">AGERDE_LOCUS2831</name>
</gene>
<feature type="compositionally biased region" description="Polar residues" evidence="1">
    <location>
        <begin position="117"/>
        <end position="135"/>
    </location>
</feature>
<organism evidence="2 3">
    <name type="scientific">Ambispora gerdemannii</name>
    <dbReference type="NCBI Taxonomy" id="144530"/>
    <lineage>
        <taxon>Eukaryota</taxon>
        <taxon>Fungi</taxon>
        <taxon>Fungi incertae sedis</taxon>
        <taxon>Mucoromycota</taxon>
        <taxon>Glomeromycotina</taxon>
        <taxon>Glomeromycetes</taxon>
        <taxon>Archaeosporales</taxon>
        <taxon>Ambisporaceae</taxon>
        <taxon>Ambispora</taxon>
    </lineage>
</organism>
<evidence type="ECO:0000256" key="1">
    <source>
        <dbReference type="SAM" id="MobiDB-lite"/>
    </source>
</evidence>
<evidence type="ECO:0000313" key="3">
    <source>
        <dbReference type="Proteomes" id="UP000789831"/>
    </source>
</evidence>
<dbReference type="EMBL" id="CAJVPL010000248">
    <property type="protein sequence ID" value="CAG8472952.1"/>
    <property type="molecule type" value="Genomic_DNA"/>
</dbReference>
<keyword evidence="3" id="KW-1185">Reference proteome</keyword>
<reference evidence="2" key="1">
    <citation type="submission" date="2021-06" db="EMBL/GenBank/DDBJ databases">
        <authorList>
            <person name="Kallberg Y."/>
            <person name="Tangrot J."/>
            <person name="Rosling A."/>
        </authorList>
    </citation>
    <scope>NUCLEOTIDE SEQUENCE</scope>
    <source>
        <strain evidence="2">MT106</strain>
    </source>
</reference>
<dbReference type="OrthoDB" id="10372828at2759"/>
<feature type="compositionally biased region" description="Acidic residues" evidence="1">
    <location>
        <begin position="167"/>
        <end position="176"/>
    </location>
</feature>
<protein>
    <submittedName>
        <fullName evidence="2">2996_t:CDS:1</fullName>
    </submittedName>
</protein>
<comment type="caution">
    <text evidence="2">The sequence shown here is derived from an EMBL/GenBank/DDBJ whole genome shotgun (WGS) entry which is preliminary data.</text>
</comment>
<dbReference type="Proteomes" id="UP000789831">
    <property type="component" value="Unassembled WGS sequence"/>
</dbReference>
<accession>A0A9N8W0K1</accession>
<feature type="region of interest" description="Disordered" evidence="1">
    <location>
        <begin position="112"/>
        <end position="176"/>
    </location>
</feature>
<sequence>MGGGDIFPDLITDSNGRRFLKMDVPPHSAGSGSCPYKSGVKMPKGVQYEYRVRIMNGRDGFNLTAKDEECYAFIIQQGAVFTLQTIGTFEIERIVGDPPGMPNDNILPATGVDPAQRPTNPFRTNNIGDPNSNLRTVGGIDIDTSQDPDPTQDPDKPTDPDLPPDISPDDPPDDPD</sequence>
<proteinExistence type="predicted"/>
<evidence type="ECO:0000313" key="2">
    <source>
        <dbReference type="EMBL" id="CAG8472952.1"/>
    </source>
</evidence>
<name>A0A9N8W0K1_9GLOM</name>
<dbReference type="AlphaFoldDB" id="A0A9N8W0K1"/>